<dbReference type="EMBL" id="AGYR01000082">
    <property type="protein sequence ID" value="ENZ05243.1"/>
    <property type="molecule type" value="Genomic_DNA"/>
</dbReference>
<dbReference type="AlphaFoldDB" id="A0A0E2H0Z4"/>
<protein>
    <recommendedName>
        <fullName evidence="3">DUF3237 domain-containing protein</fullName>
    </recommendedName>
</protein>
<accession>A0A0E2H0Z4</accession>
<comment type="caution">
    <text evidence="1">The sequence shown here is derived from an EMBL/GenBank/DDBJ whole genome shotgun (WGS) entry which is preliminary data.</text>
</comment>
<name>A0A0E2H0Z4_9FIRM</name>
<dbReference type="RefSeq" id="WP_002595120.1">
    <property type="nucleotide sequence ID" value="NZ_KB851003.1"/>
</dbReference>
<proteinExistence type="predicted"/>
<sequence>MNHKATPILEIFIETDAAKTVSFTGALGSVKMIPFRGTASGPIFSGIVEPCGVDTQITNQNEVRHMSARYMLTGTDSDGKTCHIYVENNGWFTDGARPSPFRTVPMFLTDSPGLTSLLHCNQFVGEGTRDENGLCIKFYLLDTPQLS</sequence>
<evidence type="ECO:0008006" key="3">
    <source>
        <dbReference type="Google" id="ProtNLM"/>
    </source>
</evidence>
<dbReference type="Proteomes" id="UP000013085">
    <property type="component" value="Unassembled WGS sequence"/>
</dbReference>
<dbReference type="Gene3D" id="2.40.160.20">
    <property type="match status" value="1"/>
</dbReference>
<dbReference type="Pfam" id="PF11578">
    <property type="entry name" value="DUF3237"/>
    <property type="match status" value="1"/>
</dbReference>
<dbReference type="HOGENOM" id="CLU_1764839_0_0_9"/>
<evidence type="ECO:0000313" key="1">
    <source>
        <dbReference type="EMBL" id="ENZ05243.1"/>
    </source>
</evidence>
<evidence type="ECO:0000313" key="2">
    <source>
        <dbReference type="Proteomes" id="UP000013085"/>
    </source>
</evidence>
<gene>
    <name evidence="1" type="ORF">HMPREF1090_05723</name>
</gene>
<reference evidence="1 2" key="1">
    <citation type="submission" date="2013-01" db="EMBL/GenBank/DDBJ databases">
        <title>The Genome Sequence of Clostridium clostridioforme 90A8.</title>
        <authorList>
            <consortium name="The Broad Institute Genome Sequencing Platform"/>
            <person name="Earl A."/>
            <person name="Ward D."/>
            <person name="Feldgarden M."/>
            <person name="Gevers D."/>
            <person name="Courvalin P."/>
            <person name="Lambert T."/>
            <person name="Walker B."/>
            <person name="Young S.K."/>
            <person name="Zeng Q."/>
            <person name="Gargeya S."/>
            <person name="Fitzgerald M."/>
            <person name="Haas B."/>
            <person name="Abouelleil A."/>
            <person name="Alvarado L."/>
            <person name="Arachchi H.M."/>
            <person name="Berlin A.M."/>
            <person name="Chapman S.B."/>
            <person name="Dewar J."/>
            <person name="Goldberg J."/>
            <person name="Griggs A."/>
            <person name="Gujja S."/>
            <person name="Hansen M."/>
            <person name="Howarth C."/>
            <person name="Imamovic A."/>
            <person name="Larimer J."/>
            <person name="McCowan C."/>
            <person name="Murphy C."/>
            <person name="Neiman D."/>
            <person name="Pearson M."/>
            <person name="Priest M."/>
            <person name="Roberts A."/>
            <person name="Saif S."/>
            <person name="Shea T."/>
            <person name="Sisk P."/>
            <person name="Sykes S."/>
            <person name="Wortman J."/>
            <person name="Nusbaum C."/>
            <person name="Birren B."/>
        </authorList>
    </citation>
    <scope>NUCLEOTIDE SEQUENCE [LARGE SCALE GENOMIC DNA]</scope>
    <source>
        <strain evidence="1 2">90A8</strain>
    </source>
</reference>
<organism evidence="1 2">
    <name type="scientific">[Clostridium] clostridioforme 90A8</name>
    <dbReference type="NCBI Taxonomy" id="999408"/>
    <lineage>
        <taxon>Bacteria</taxon>
        <taxon>Bacillati</taxon>
        <taxon>Bacillota</taxon>
        <taxon>Clostridia</taxon>
        <taxon>Lachnospirales</taxon>
        <taxon>Lachnospiraceae</taxon>
        <taxon>Enterocloster</taxon>
    </lineage>
</organism>